<keyword evidence="2 4" id="KW-0819">tRNA processing</keyword>
<dbReference type="InterPro" id="IPR020095">
    <property type="entry name" value="PsdUridine_synth_TruA_C"/>
</dbReference>
<dbReference type="GO" id="GO:0031119">
    <property type="term" value="P:tRNA pseudouridine synthesis"/>
    <property type="evidence" value="ECO:0007669"/>
    <property type="project" value="TreeGrafter"/>
</dbReference>
<proteinExistence type="inferred from homology"/>
<dbReference type="GO" id="GO:0005634">
    <property type="term" value="C:nucleus"/>
    <property type="evidence" value="ECO:0007669"/>
    <property type="project" value="TreeGrafter"/>
</dbReference>
<accession>K2NJE1</accession>
<dbReference type="Proteomes" id="UP000007350">
    <property type="component" value="Unassembled WGS sequence"/>
</dbReference>
<feature type="chain" id="PRO_5003862181" description="tRNA pseudouridine synthase" evidence="5">
    <location>
        <begin position="19"/>
        <end position="459"/>
    </location>
</feature>
<keyword evidence="5" id="KW-0732">Signal</keyword>
<dbReference type="AlphaFoldDB" id="K2NJE1"/>
<evidence type="ECO:0000313" key="7">
    <source>
        <dbReference type="EMBL" id="EKF37879.1"/>
    </source>
</evidence>
<keyword evidence="3 4" id="KW-0413">Isomerase</keyword>
<dbReference type="GO" id="GO:0003723">
    <property type="term" value="F:RNA binding"/>
    <property type="evidence" value="ECO:0007669"/>
    <property type="project" value="InterPro"/>
</dbReference>
<feature type="domain" description="Pseudouridine synthase I TruA alpha/beta" evidence="6">
    <location>
        <begin position="208"/>
        <end position="314"/>
    </location>
</feature>
<dbReference type="PANTHER" id="PTHR11142">
    <property type="entry name" value="PSEUDOURIDYLATE SYNTHASE"/>
    <property type="match status" value="1"/>
</dbReference>
<comment type="similarity">
    <text evidence="1 4">Belongs to the tRNA pseudouridine synthase TruA family.</text>
</comment>
<evidence type="ECO:0000313" key="8">
    <source>
        <dbReference type="Proteomes" id="UP000007350"/>
    </source>
</evidence>
<dbReference type="Gene3D" id="3.30.70.580">
    <property type="entry name" value="Pseudouridine synthase I, catalytic domain, N-terminal subdomain"/>
    <property type="match status" value="1"/>
</dbReference>
<protein>
    <recommendedName>
        <fullName evidence="4">tRNA pseudouridine synthase</fullName>
        <ecNumber evidence="4">5.4.99.12</ecNumber>
    </recommendedName>
</protein>
<evidence type="ECO:0000256" key="2">
    <source>
        <dbReference type="ARBA" id="ARBA00022694"/>
    </source>
</evidence>
<dbReference type="Gene3D" id="3.30.70.660">
    <property type="entry name" value="Pseudouridine synthase I, catalytic domain, C-terminal subdomain"/>
    <property type="match status" value="1"/>
</dbReference>
<organism evidence="7 8">
    <name type="scientific">Trypanosoma cruzi marinkellei</name>
    <dbReference type="NCBI Taxonomy" id="85056"/>
    <lineage>
        <taxon>Eukaryota</taxon>
        <taxon>Discoba</taxon>
        <taxon>Euglenozoa</taxon>
        <taxon>Kinetoplastea</taxon>
        <taxon>Metakinetoplastina</taxon>
        <taxon>Trypanosomatida</taxon>
        <taxon>Trypanosomatidae</taxon>
        <taxon>Trypanosoma</taxon>
        <taxon>Schizotrypanum</taxon>
    </lineage>
</organism>
<evidence type="ECO:0000256" key="5">
    <source>
        <dbReference type="SAM" id="SignalP"/>
    </source>
</evidence>
<dbReference type="PANTHER" id="PTHR11142:SF5">
    <property type="entry name" value="TRNA PSEUDOURIDINE(38_39) SYNTHASE"/>
    <property type="match status" value="1"/>
</dbReference>
<keyword evidence="8" id="KW-1185">Reference proteome</keyword>
<feature type="signal peptide" evidence="5">
    <location>
        <begin position="1"/>
        <end position="18"/>
    </location>
</feature>
<dbReference type="EMBL" id="AHKC01008150">
    <property type="protein sequence ID" value="EKF37879.1"/>
    <property type="molecule type" value="Genomic_DNA"/>
</dbReference>
<dbReference type="NCBIfam" id="TIGR00071">
    <property type="entry name" value="hisT_truA"/>
    <property type="match status" value="1"/>
</dbReference>
<evidence type="ECO:0000256" key="3">
    <source>
        <dbReference type="ARBA" id="ARBA00023235"/>
    </source>
</evidence>
<dbReference type="GO" id="GO:0005737">
    <property type="term" value="C:cytoplasm"/>
    <property type="evidence" value="ECO:0007669"/>
    <property type="project" value="TreeGrafter"/>
</dbReference>
<dbReference type="HAMAP" id="MF_00171">
    <property type="entry name" value="TruA"/>
    <property type="match status" value="1"/>
</dbReference>
<evidence type="ECO:0000256" key="1">
    <source>
        <dbReference type="ARBA" id="ARBA00009375"/>
    </source>
</evidence>
<dbReference type="GO" id="GO:0160147">
    <property type="term" value="F:tRNA pseudouridine(38-40) synthase activity"/>
    <property type="evidence" value="ECO:0007669"/>
    <property type="project" value="UniProtKB-EC"/>
</dbReference>
<reference evidence="7 8" key="1">
    <citation type="journal article" date="2012" name="BMC Genomics">
        <title>Comparative genomic analysis of human infective Trypanosoma cruzi lineages with the bat-restricted subspecies T. cruzi marinkellei.</title>
        <authorList>
            <person name="Franzen O."/>
            <person name="Talavera-Lopez C."/>
            <person name="Ochaya S."/>
            <person name="Butler C.E."/>
            <person name="Messenger L.A."/>
            <person name="Lewis M.D."/>
            <person name="Llewellyn M.S."/>
            <person name="Marinkelle C.J."/>
            <person name="Tyler K.M."/>
            <person name="Miles M.A."/>
            <person name="Andersson B."/>
        </authorList>
    </citation>
    <scope>NUCLEOTIDE SEQUENCE [LARGE SCALE GENOMIC DNA]</scope>
    <source>
        <strain evidence="7 8">B7</strain>
    </source>
</reference>
<comment type="caution">
    <text evidence="7">The sequence shown here is derived from an EMBL/GenBank/DDBJ whole genome shotgun (WGS) entry which is preliminary data.</text>
</comment>
<sequence length="459" mass="52118">MFFLFFLFSVFVLIYIHTHKHTELETPYATMPVAPNGLSVGDDAGGPSTKLTRKKNREERPFLFANYPSRKVAIRLAYHGHLYDGLAKQEETSNTVEAYVVAALKHVRLIPQDGPSDLARCGRTDKGVSALGNAFSLTVRASSWPTDSPQKPPLDYCAMLNSALPVTIRIVGWAYVDDSFDARFSCVGRTYRYYFCHRGLNVKAMGDAAARLKGVHNFRNFCKTDVVNVSNYERDVRSVGIFASETLPELVSYFEIHANSFLYHQIRCTMEVLFLVGRGLEDPEVVTQLLERGDRKPVYPLADGTPLVLWDCHFKNLQWNISKRAFTAVEHELQDIATALFLRASVANSMRSQLFTWYNGHTDAEGKTIVAQPSEVQAADRWSVTGCDWTDKRTHANMRVRRHDLFALSKQREHGASGPLSSRPYTKLLERETERTFDEEVEALSQKKRARFESNMEKK</sequence>
<dbReference type="EC" id="5.4.99.12" evidence="4"/>
<dbReference type="InterPro" id="IPR020103">
    <property type="entry name" value="PsdUridine_synth_cat_dom_sf"/>
</dbReference>
<dbReference type="InterPro" id="IPR020097">
    <property type="entry name" value="PsdUridine_synth_TruA_a/b_dom"/>
</dbReference>
<dbReference type="OrthoDB" id="25767at2759"/>
<evidence type="ECO:0000259" key="6">
    <source>
        <dbReference type="Pfam" id="PF01416"/>
    </source>
</evidence>
<gene>
    <name evidence="7" type="ORF">MOQ_001915</name>
</gene>
<name>K2NJE1_TRYCR</name>
<dbReference type="GO" id="GO:1990481">
    <property type="term" value="P:mRNA pseudouridine synthesis"/>
    <property type="evidence" value="ECO:0007669"/>
    <property type="project" value="TreeGrafter"/>
</dbReference>
<comment type="catalytic activity">
    <reaction evidence="4">
        <text>uridine(38/39/40) in tRNA = pseudouridine(38/39/40) in tRNA</text>
        <dbReference type="Rhea" id="RHEA:22376"/>
        <dbReference type="Rhea" id="RHEA-COMP:10085"/>
        <dbReference type="Rhea" id="RHEA-COMP:10087"/>
        <dbReference type="ChEBI" id="CHEBI:65314"/>
        <dbReference type="ChEBI" id="CHEBI:65315"/>
        <dbReference type="EC" id="5.4.99.12"/>
    </reaction>
</comment>
<evidence type="ECO:0000256" key="4">
    <source>
        <dbReference type="RuleBase" id="RU003792"/>
    </source>
</evidence>
<dbReference type="Pfam" id="PF01416">
    <property type="entry name" value="PseudoU_synth_1"/>
    <property type="match status" value="1"/>
</dbReference>
<dbReference type="SUPFAM" id="SSF55120">
    <property type="entry name" value="Pseudouridine synthase"/>
    <property type="match status" value="1"/>
</dbReference>
<dbReference type="FunFam" id="3.30.70.580:FF:000022">
    <property type="entry name" value="tRNA pseudouridine synthase"/>
    <property type="match status" value="1"/>
</dbReference>
<dbReference type="InterPro" id="IPR020094">
    <property type="entry name" value="TruA/RsuA/RluB/E/F_N"/>
</dbReference>
<dbReference type="InterPro" id="IPR001406">
    <property type="entry name" value="PsdUridine_synth_TruA"/>
</dbReference>